<dbReference type="RefSeq" id="WP_323355610.1">
    <property type="nucleotide sequence ID" value="NZ_JAYGHY010000005.1"/>
</dbReference>
<evidence type="ECO:0000259" key="2">
    <source>
        <dbReference type="PROSITE" id="PS50404"/>
    </source>
</evidence>
<dbReference type="PANTHER" id="PTHR43968:SF14">
    <property type="entry name" value="GLUTATHIONE S-TRANSFERASE"/>
    <property type="match status" value="1"/>
</dbReference>
<evidence type="ECO:0000256" key="1">
    <source>
        <dbReference type="SAM" id="MobiDB-lite"/>
    </source>
</evidence>
<evidence type="ECO:0000313" key="3">
    <source>
        <dbReference type="EMBL" id="MEA5441475.1"/>
    </source>
</evidence>
<name>A0ABU5SSJ5_9CYAN</name>
<dbReference type="Gene3D" id="3.40.30.10">
    <property type="entry name" value="Glutaredoxin"/>
    <property type="match status" value="1"/>
</dbReference>
<sequence>MAGSFSVPLEPLDWAELAAEAAPTLATPAFRDPAAGPTSPQALWRLFGRPEGEVRVTLYRDHHAWCPYCQKVWLWLEEQQIPYRIRKVTMFCYGQKEPWYTDLVRGGMLPALELDGRLITESDRILEALETTFGPLGQVMNARETLSLRQLERQLFRAWCQWLCVPSRGAQEEARGQQGFERFAERFASALSADPGAFLLGELGTADLIFVPYLERMNASLAYYKGYLLRERYPAIDRWFQALEQRATYLGTQSDFHTHAHDLPPQMGGCYASGTPQQKDLAQRIDAGPWPLVAPPGSDPETSQSEPPEAAGVALARVLRHRDTLLARNPLGRDGLDRPLRCALTLLISGRECPPPAGSAQGLRYLRDRISVPRDMPLHAARRLRRSLEATACLDPADATAQGEPIPVQHRRDQDPSPFLAGANFSAAGSL</sequence>
<dbReference type="CDD" id="cd00570">
    <property type="entry name" value="GST_N_family"/>
    <property type="match status" value="1"/>
</dbReference>
<dbReference type="PROSITE" id="PS50404">
    <property type="entry name" value="GST_NTER"/>
    <property type="match status" value="1"/>
</dbReference>
<dbReference type="SUPFAM" id="SSF47616">
    <property type="entry name" value="GST C-terminal domain-like"/>
    <property type="match status" value="1"/>
</dbReference>
<dbReference type="SUPFAM" id="SSF52833">
    <property type="entry name" value="Thioredoxin-like"/>
    <property type="match status" value="1"/>
</dbReference>
<dbReference type="EMBL" id="JAYGHY010000005">
    <property type="protein sequence ID" value="MEA5441475.1"/>
    <property type="molecule type" value="Genomic_DNA"/>
</dbReference>
<organism evidence="3 4">
    <name type="scientific">Cyanobium gracile UHCC 0281</name>
    <dbReference type="NCBI Taxonomy" id="3110309"/>
    <lineage>
        <taxon>Bacteria</taxon>
        <taxon>Bacillati</taxon>
        <taxon>Cyanobacteriota</taxon>
        <taxon>Cyanophyceae</taxon>
        <taxon>Synechococcales</taxon>
        <taxon>Prochlorococcaceae</taxon>
        <taxon>Cyanobium</taxon>
    </lineage>
</organism>
<protein>
    <submittedName>
        <fullName evidence="3">Glutathione S-transferase</fullName>
    </submittedName>
</protein>
<evidence type="ECO:0000313" key="4">
    <source>
        <dbReference type="Proteomes" id="UP001302329"/>
    </source>
</evidence>
<dbReference type="Gene3D" id="1.20.1050.10">
    <property type="match status" value="1"/>
</dbReference>
<feature type="region of interest" description="Disordered" evidence="1">
    <location>
        <begin position="291"/>
        <end position="310"/>
    </location>
</feature>
<dbReference type="Pfam" id="PF13409">
    <property type="entry name" value="GST_N_2"/>
    <property type="match status" value="1"/>
</dbReference>
<accession>A0ABU5SSJ5</accession>
<gene>
    <name evidence="3" type="ORF">VB739_02810</name>
</gene>
<feature type="region of interest" description="Disordered" evidence="1">
    <location>
        <begin position="397"/>
        <end position="431"/>
    </location>
</feature>
<dbReference type="InterPro" id="IPR040079">
    <property type="entry name" value="Glutathione_S-Trfase"/>
</dbReference>
<proteinExistence type="predicted"/>
<dbReference type="Pfam" id="PF13410">
    <property type="entry name" value="GST_C_2"/>
    <property type="match status" value="1"/>
</dbReference>
<dbReference type="InterPro" id="IPR050983">
    <property type="entry name" value="GST_Omega/HSP26"/>
</dbReference>
<comment type="caution">
    <text evidence="3">The sequence shown here is derived from an EMBL/GenBank/DDBJ whole genome shotgun (WGS) entry which is preliminary data.</text>
</comment>
<keyword evidence="4" id="KW-1185">Reference proteome</keyword>
<feature type="domain" description="GST N-terminal" evidence="2">
    <location>
        <begin position="56"/>
        <end position="137"/>
    </location>
</feature>
<dbReference type="PROSITE" id="PS51354">
    <property type="entry name" value="GLUTAREDOXIN_2"/>
    <property type="match status" value="1"/>
</dbReference>
<dbReference type="InterPro" id="IPR004045">
    <property type="entry name" value="Glutathione_S-Trfase_N"/>
</dbReference>
<dbReference type="SFLD" id="SFLDS00019">
    <property type="entry name" value="Glutathione_Transferase_(cytos"/>
    <property type="match status" value="1"/>
</dbReference>
<reference evidence="3 4" key="1">
    <citation type="submission" date="2023-12" db="EMBL/GenBank/DDBJ databases">
        <title>Baltic Sea Cyanobacteria.</title>
        <authorList>
            <person name="Delbaje E."/>
            <person name="Fewer D.P."/>
            <person name="Shishido T.K."/>
        </authorList>
    </citation>
    <scope>NUCLEOTIDE SEQUENCE [LARGE SCALE GENOMIC DNA]</scope>
    <source>
        <strain evidence="3 4">UHCC 0281</strain>
    </source>
</reference>
<dbReference type="Proteomes" id="UP001302329">
    <property type="component" value="Unassembled WGS sequence"/>
</dbReference>
<dbReference type="InterPro" id="IPR036249">
    <property type="entry name" value="Thioredoxin-like_sf"/>
</dbReference>
<dbReference type="InterPro" id="IPR036282">
    <property type="entry name" value="Glutathione-S-Trfase_C_sf"/>
</dbReference>
<dbReference type="PANTHER" id="PTHR43968">
    <property type="match status" value="1"/>
</dbReference>